<evidence type="ECO:0000256" key="2">
    <source>
        <dbReference type="ARBA" id="ARBA00005587"/>
    </source>
</evidence>
<dbReference type="InterPro" id="IPR051633">
    <property type="entry name" value="AceTr"/>
</dbReference>
<comment type="caution">
    <text evidence="7">The sequence shown here is derived from an EMBL/GenBank/DDBJ whole genome shotgun (WGS) entry which is preliminary data.</text>
</comment>
<comment type="subcellular location">
    <subcellularLocation>
        <location evidence="1">Membrane</location>
        <topology evidence="1">Multi-pass membrane protein</topology>
    </subcellularLocation>
</comment>
<dbReference type="GO" id="GO:0015123">
    <property type="term" value="F:acetate transmembrane transporter activity"/>
    <property type="evidence" value="ECO:0007669"/>
    <property type="project" value="TreeGrafter"/>
</dbReference>
<organism evidence="7 8">
    <name type="scientific">Micromonospora pisi</name>
    <dbReference type="NCBI Taxonomy" id="589240"/>
    <lineage>
        <taxon>Bacteria</taxon>
        <taxon>Bacillati</taxon>
        <taxon>Actinomycetota</taxon>
        <taxon>Actinomycetes</taxon>
        <taxon>Micromonosporales</taxon>
        <taxon>Micromonosporaceae</taxon>
        <taxon>Micromonospora</taxon>
    </lineage>
</organism>
<keyword evidence="3 6" id="KW-0812">Transmembrane</keyword>
<feature type="transmembrane region" description="Helical" evidence="6">
    <location>
        <begin position="132"/>
        <end position="153"/>
    </location>
</feature>
<feature type="transmembrane region" description="Helical" evidence="6">
    <location>
        <begin position="160"/>
        <end position="179"/>
    </location>
</feature>
<evidence type="ECO:0000256" key="4">
    <source>
        <dbReference type="ARBA" id="ARBA00022989"/>
    </source>
</evidence>
<keyword evidence="8" id="KW-1185">Reference proteome</keyword>
<dbReference type="GO" id="GO:0005886">
    <property type="term" value="C:plasma membrane"/>
    <property type="evidence" value="ECO:0007669"/>
    <property type="project" value="TreeGrafter"/>
</dbReference>
<feature type="transmembrane region" description="Helical" evidence="6">
    <location>
        <begin position="43"/>
        <end position="66"/>
    </location>
</feature>
<evidence type="ECO:0008006" key="9">
    <source>
        <dbReference type="Google" id="ProtNLM"/>
    </source>
</evidence>
<dbReference type="RefSeq" id="WP_211349375.1">
    <property type="nucleotide sequence ID" value="NZ_RBKT01000001.1"/>
</dbReference>
<keyword evidence="4 6" id="KW-1133">Transmembrane helix</keyword>
<evidence type="ECO:0000256" key="6">
    <source>
        <dbReference type="SAM" id="Phobius"/>
    </source>
</evidence>
<dbReference type="AlphaFoldDB" id="A0A495JRG1"/>
<proteinExistence type="inferred from homology"/>
<dbReference type="EMBL" id="RBKT01000001">
    <property type="protein sequence ID" value="RKR90972.1"/>
    <property type="molecule type" value="Genomic_DNA"/>
</dbReference>
<name>A0A495JRG1_9ACTN</name>
<evidence type="ECO:0000256" key="1">
    <source>
        <dbReference type="ARBA" id="ARBA00004141"/>
    </source>
</evidence>
<comment type="similarity">
    <text evidence="2">Belongs to the acetate uptake transporter (AceTr) (TC 2.A.96) family.</text>
</comment>
<evidence type="ECO:0000313" key="8">
    <source>
        <dbReference type="Proteomes" id="UP000277671"/>
    </source>
</evidence>
<evidence type="ECO:0000256" key="5">
    <source>
        <dbReference type="ARBA" id="ARBA00023136"/>
    </source>
</evidence>
<accession>A0A495JRG1</accession>
<feature type="transmembrane region" description="Helical" evidence="6">
    <location>
        <begin position="72"/>
        <end position="93"/>
    </location>
</feature>
<keyword evidence="5 6" id="KW-0472">Membrane</keyword>
<feature type="transmembrane region" description="Helical" evidence="6">
    <location>
        <begin position="105"/>
        <end position="126"/>
    </location>
</feature>
<evidence type="ECO:0000256" key="3">
    <source>
        <dbReference type="ARBA" id="ARBA00022692"/>
    </source>
</evidence>
<dbReference type="PANTHER" id="PTHR31123:SF1">
    <property type="entry name" value="ACCUMULATION OF DYADS PROTEIN 2-RELATED"/>
    <property type="match status" value="1"/>
</dbReference>
<dbReference type="Proteomes" id="UP000277671">
    <property type="component" value="Unassembled WGS sequence"/>
</dbReference>
<gene>
    <name evidence="7" type="ORF">BDK92_5356</name>
</gene>
<reference evidence="7 8" key="1">
    <citation type="submission" date="2018-10" db="EMBL/GenBank/DDBJ databases">
        <title>Sequencing the genomes of 1000 actinobacteria strains.</title>
        <authorList>
            <person name="Klenk H.-P."/>
        </authorList>
    </citation>
    <scope>NUCLEOTIDE SEQUENCE [LARGE SCALE GENOMIC DNA]</scope>
    <source>
        <strain evidence="7 8">DSM 45175</strain>
    </source>
</reference>
<sequence length="250" mass="26404">MSHMSRPAQPMRGHDGHDGHDGEFEFWRNHATISLQPVAAPSILGLFGFAAATFVVAANLAGWYGSSATPQFIFPFAAFLGGLAQFLAGMWAYRARDGLATAMHGIWGAFWLAYGLLFLLVALGVLTTPTPFVALGYWFVAMAAITWSGAFAALAVNLGLAAVLTALAAGATATAVGQIADSSAWRTTGAWLFIVSALIAWYVATAMMLEGTYRRVILPLGKRGGVNVPGREPRKSIQFVAGEPGIKVGQ</sequence>
<dbReference type="Pfam" id="PF01184">
    <property type="entry name" value="Gpr1_Fun34_YaaH"/>
    <property type="match status" value="1"/>
</dbReference>
<feature type="transmembrane region" description="Helical" evidence="6">
    <location>
        <begin position="191"/>
        <end position="213"/>
    </location>
</feature>
<evidence type="ECO:0000313" key="7">
    <source>
        <dbReference type="EMBL" id="RKR90972.1"/>
    </source>
</evidence>
<protein>
    <recommendedName>
        <fullName evidence="9">Succinate-acetate transporter protein</fullName>
    </recommendedName>
</protein>
<dbReference type="InterPro" id="IPR000791">
    <property type="entry name" value="Gpr1/Fun34/SatP-like"/>
</dbReference>
<dbReference type="PANTHER" id="PTHR31123">
    <property type="entry name" value="ACCUMULATION OF DYADS PROTEIN 2-RELATED"/>
    <property type="match status" value="1"/>
</dbReference>